<organism evidence="2 3">
    <name type="scientific">Paenibacillus wenxiniae</name>
    <dbReference type="NCBI Taxonomy" id="1636843"/>
    <lineage>
        <taxon>Bacteria</taxon>
        <taxon>Bacillati</taxon>
        <taxon>Bacillota</taxon>
        <taxon>Bacilli</taxon>
        <taxon>Bacillales</taxon>
        <taxon>Paenibacillaceae</taxon>
        <taxon>Paenibacillus</taxon>
    </lineage>
</organism>
<name>A0ABW4RHA1_9BACL</name>
<dbReference type="InterPro" id="IPR048555">
    <property type="entry name" value="DACNH"/>
</dbReference>
<dbReference type="InterPro" id="IPR011990">
    <property type="entry name" value="TPR-like_helical_dom_sf"/>
</dbReference>
<dbReference type="InterPro" id="IPR036888">
    <property type="entry name" value="DNA_integrity_DisA_N_sf"/>
</dbReference>
<dbReference type="Gene3D" id="1.25.40.10">
    <property type="entry name" value="Tetratricopeptide repeat domain"/>
    <property type="match status" value="1"/>
</dbReference>
<evidence type="ECO:0000259" key="1">
    <source>
        <dbReference type="PROSITE" id="PS51794"/>
    </source>
</evidence>
<evidence type="ECO:0000313" key="3">
    <source>
        <dbReference type="Proteomes" id="UP001597233"/>
    </source>
</evidence>
<gene>
    <name evidence="2" type="ORF">ACFSC9_08350</name>
</gene>
<dbReference type="Pfam" id="PF21750">
    <property type="entry name" value="DACNH"/>
    <property type="match status" value="1"/>
</dbReference>
<feature type="domain" description="DAC" evidence="1">
    <location>
        <begin position="416"/>
        <end position="575"/>
    </location>
</feature>
<keyword evidence="3" id="KW-1185">Reference proteome</keyword>
<evidence type="ECO:0000313" key="2">
    <source>
        <dbReference type="EMBL" id="MFD1885538.1"/>
    </source>
</evidence>
<dbReference type="PROSITE" id="PS51794">
    <property type="entry name" value="DAC"/>
    <property type="match status" value="1"/>
</dbReference>
<dbReference type="EMBL" id="JBHUEH010000011">
    <property type="protein sequence ID" value="MFD1885538.1"/>
    <property type="molecule type" value="Genomic_DNA"/>
</dbReference>
<dbReference type="SMART" id="SM00028">
    <property type="entry name" value="TPR"/>
    <property type="match status" value="2"/>
</dbReference>
<dbReference type="SUPFAM" id="SSF48452">
    <property type="entry name" value="TPR-like"/>
    <property type="match status" value="1"/>
</dbReference>
<comment type="caution">
    <text evidence="2">The sequence shown here is derived from an EMBL/GenBank/DDBJ whole genome shotgun (WGS) entry which is preliminary data.</text>
</comment>
<dbReference type="Gene3D" id="3.40.1700.10">
    <property type="entry name" value="DNA integrity scanning protein, DisA, N-terminal domain"/>
    <property type="match status" value="1"/>
</dbReference>
<proteinExistence type="predicted"/>
<dbReference type="InterPro" id="IPR019734">
    <property type="entry name" value="TPR_rpt"/>
</dbReference>
<dbReference type="Pfam" id="PF02457">
    <property type="entry name" value="DAC"/>
    <property type="match status" value="1"/>
</dbReference>
<accession>A0ABW4RHA1</accession>
<dbReference type="Proteomes" id="UP001597233">
    <property type="component" value="Unassembled WGS sequence"/>
</dbReference>
<dbReference type="SUPFAM" id="SSF143597">
    <property type="entry name" value="YojJ-like"/>
    <property type="match status" value="1"/>
</dbReference>
<dbReference type="InterPro" id="IPR003390">
    <property type="entry name" value="DNA_integrity_scan_DisA_N"/>
</dbReference>
<dbReference type="RefSeq" id="WP_347325806.1">
    <property type="nucleotide sequence ID" value="NZ_JBCGUH010000007.1"/>
</dbReference>
<reference evidence="3" key="1">
    <citation type="journal article" date="2019" name="Int. J. Syst. Evol. Microbiol.">
        <title>The Global Catalogue of Microorganisms (GCM) 10K type strain sequencing project: providing services to taxonomists for standard genome sequencing and annotation.</title>
        <authorList>
            <consortium name="The Broad Institute Genomics Platform"/>
            <consortium name="The Broad Institute Genome Sequencing Center for Infectious Disease"/>
            <person name="Wu L."/>
            <person name="Ma J."/>
        </authorList>
    </citation>
    <scope>NUCLEOTIDE SEQUENCE [LARGE SCALE GENOMIC DNA]</scope>
    <source>
        <strain evidence="3">CCUG 54950</strain>
    </source>
</reference>
<protein>
    <submittedName>
        <fullName evidence="2">Diadenylate cyclase</fullName>
    </submittedName>
</protein>
<sequence>MKTYKHINHTIYNNLNEILNKLDNRVEVQACSIIFGENRETLNIAWIEESITNEEKYEVKIETQKTLTNALKKLGISNDKKIDESLFLAEEINNQLIFQSYIQEENTENIISSISSTAKSEKTHIPYETIMYVNDLNIAISSKSFHIRYILLLKNIDSVNNHLFNYKPQVAFLRMVLDYYFQDYYKINEHSNLVLLDNNGNIEMRYRENSSQFLQRMARLFFGKVENMISENKDMSFMMSSSQEITETEKSQYYINPLFDKIESISTRTYEGKHPFGCLLILTPSQLSNPGLINYLIHFEQTQTITLEDARRIRKLLELTNNEQDMYIIADHNIIYGIGDINWSMLEVEDEALFKVEFKGLSRYDLTLVSTEKLSSKDARIINEADAKIFQMTTKLGIVSKPLISLSFKYPQIGIEGFNAEQFERIMKNQFKSIGNDHTKKLRSMIQKATEQQNGTMIVITDPSTAKSELQKLSKQSTLIQSEEINPLFIKYLATIDGAIYFDTTGACHAIGVILDGLAEGDGGDASRGARFHSAHRYMAKLKKEHKACVIAIISEDGMVNLIPEPVNKLTVIREVKIMMEDISKKDELNDSDFQSYAEKLKQLSQYTTIEHNNYFDIAKALYQKESFKEAINYCNRAISCLEKFDATYHRKKASALLKYAYSVGNPKDNPDKKQEKLTYFNLLLEETELIINNLNQNKYISNDYNLRALALTGIGGLSNGNERDEYQEKALDDYNQALKINQSSTLYYNRAIQYLEMEKFTEAARDYGLSYMIDYKDESLKRMEQLFATEHSLFFDVIDMYIEKKDETLDKEETMLEFLNTHAKRLLAEHPKEEDRLKQYELFQSIFQNE</sequence>